<protein>
    <recommendedName>
        <fullName evidence="3">High-affinity zinc uptake system protein ZnuA</fullName>
    </recommendedName>
</protein>
<dbReference type="NCBIfam" id="NF007091">
    <property type="entry name" value="PRK09545.1"/>
    <property type="match status" value="1"/>
</dbReference>
<evidence type="ECO:0000256" key="1">
    <source>
        <dbReference type="ARBA" id="ARBA00004418"/>
    </source>
</evidence>
<dbReference type="CDD" id="cd01019">
    <property type="entry name" value="ZnuA"/>
    <property type="match status" value="1"/>
</dbReference>
<feature type="compositionally biased region" description="Basic and acidic residues" evidence="13">
    <location>
        <begin position="124"/>
        <end position="136"/>
    </location>
</feature>
<dbReference type="GO" id="GO:0006829">
    <property type="term" value="P:zinc ion transport"/>
    <property type="evidence" value="ECO:0007669"/>
    <property type="project" value="UniProtKB-KW"/>
</dbReference>
<sequence>MRSRRLLAGLTALVLVMLLPTVLQAAPRVVVSIPPIHNLVSGIMEGVAEPVLLVPGGASPHDYALRPSDMRHLQSAQVVIWVGRDLEGFLERPLARLPESVTKVTLLKDADLVRHELREGGIWDRHDHGHGHDHNHGHSHSHSHSHGHDHHHDVDSHVWLSPENAARIVRHVADVLADKDPDHADRYGENRDRILARLETLDATLQARLEPVQGHPFIVFHDAYQYFERHYGLTPAGSVTVDPARPAGARRIQEIRQRIQDSDAICVFSEPQFRPAIVETLIDGTGARTGVLDPLGADLPAGVESYFQLLENLGQSLVDCLSQP</sequence>
<dbReference type="PANTHER" id="PTHR42953">
    <property type="entry name" value="HIGH-AFFINITY ZINC UPTAKE SYSTEM PROTEIN ZNUA-RELATED"/>
    <property type="match status" value="1"/>
</dbReference>
<feature type="chain" id="PRO_5011577025" description="High-affinity zinc uptake system protein ZnuA" evidence="14">
    <location>
        <begin position="26"/>
        <end position="324"/>
    </location>
</feature>
<evidence type="ECO:0000256" key="8">
    <source>
        <dbReference type="ARBA" id="ARBA00022833"/>
    </source>
</evidence>
<reference evidence="15 16" key="1">
    <citation type="submission" date="2016-10" db="EMBL/GenBank/DDBJ databases">
        <authorList>
            <person name="de Groot N.N."/>
        </authorList>
    </citation>
    <scope>NUCLEOTIDE SEQUENCE [LARGE SCALE GENOMIC DNA]</scope>
    <source>
        <strain evidence="15 16">B7-7</strain>
    </source>
</reference>
<evidence type="ECO:0000256" key="5">
    <source>
        <dbReference type="ARBA" id="ARBA00022723"/>
    </source>
</evidence>
<evidence type="ECO:0000256" key="11">
    <source>
        <dbReference type="ARBA" id="ARBA00023157"/>
    </source>
</evidence>
<organism evidence="15 16">
    <name type="scientific">Ectothiorhodospira magna</name>
    <dbReference type="NCBI Taxonomy" id="867345"/>
    <lineage>
        <taxon>Bacteria</taxon>
        <taxon>Pseudomonadati</taxon>
        <taxon>Pseudomonadota</taxon>
        <taxon>Gammaproteobacteria</taxon>
        <taxon>Chromatiales</taxon>
        <taxon>Ectothiorhodospiraceae</taxon>
        <taxon>Ectothiorhodospira</taxon>
    </lineage>
</organism>
<dbReference type="OrthoDB" id="9793396at2"/>
<dbReference type="InterPro" id="IPR050492">
    <property type="entry name" value="Bact_metal-bind_prot9"/>
</dbReference>
<name>A0A1H8ZDQ8_9GAMM</name>
<evidence type="ECO:0000256" key="6">
    <source>
        <dbReference type="ARBA" id="ARBA00022729"/>
    </source>
</evidence>
<dbReference type="InterPro" id="IPR006127">
    <property type="entry name" value="ZnuA-like"/>
</dbReference>
<dbReference type="PANTHER" id="PTHR42953:SF3">
    <property type="entry name" value="HIGH-AFFINITY ZINC UPTAKE SYSTEM PROTEIN ZNUA"/>
    <property type="match status" value="1"/>
</dbReference>
<dbReference type="SUPFAM" id="SSF53807">
    <property type="entry name" value="Helical backbone' metal receptor"/>
    <property type="match status" value="1"/>
</dbReference>
<dbReference type="Proteomes" id="UP000199496">
    <property type="component" value="Unassembled WGS sequence"/>
</dbReference>
<dbReference type="AlphaFoldDB" id="A0A1H8ZDQ8"/>
<dbReference type="InterPro" id="IPR035520">
    <property type="entry name" value="ZnuA"/>
</dbReference>
<evidence type="ECO:0000256" key="7">
    <source>
        <dbReference type="ARBA" id="ARBA00022764"/>
    </source>
</evidence>
<proteinExistence type="inferred from homology"/>
<feature type="compositionally biased region" description="Basic residues" evidence="13">
    <location>
        <begin position="137"/>
        <end position="149"/>
    </location>
</feature>
<keyword evidence="9" id="KW-0864">Zinc transport</keyword>
<dbReference type="GO" id="GO:0042597">
    <property type="term" value="C:periplasmic space"/>
    <property type="evidence" value="ECO:0007669"/>
    <property type="project" value="UniProtKB-SubCell"/>
</dbReference>
<evidence type="ECO:0000256" key="2">
    <source>
        <dbReference type="ARBA" id="ARBA00011028"/>
    </source>
</evidence>
<accession>A0A1H8ZDQ8</accession>
<dbReference type="RefSeq" id="WP_090202837.1">
    <property type="nucleotide sequence ID" value="NZ_FOFO01000002.1"/>
</dbReference>
<evidence type="ECO:0000256" key="14">
    <source>
        <dbReference type="SAM" id="SignalP"/>
    </source>
</evidence>
<evidence type="ECO:0000256" key="4">
    <source>
        <dbReference type="ARBA" id="ARBA00022448"/>
    </source>
</evidence>
<comment type="function">
    <text evidence="12">Part of the ATP-binding cassette (ABC) transport system ZnuABC involved in zinc import. Binds zinc with high affinity and specificity and delivers it to the membrane permease for translocation into the cytoplasm.</text>
</comment>
<dbReference type="EMBL" id="FOFO01000002">
    <property type="protein sequence ID" value="SEP62544.1"/>
    <property type="molecule type" value="Genomic_DNA"/>
</dbReference>
<keyword evidence="11" id="KW-1015">Disulfide bond</keyword>
<feature type="signal peptide" evidence="14">
    <location>
        <begin position="1"/>
        <end position="25"/>
    </location>
</feature>
<keyword evidence="7" id="KW-0574">Periplasm</keyword>
<dbReference type="Pfam" id="PF01297">
    <property type="entry name" value="ZnuA"/>
    <property type="match status" value="1"/>
</dbReference>
<evidence type="ECO:0000256" key="9">
    <source>
        <dbReference type="ARBA" id="ARBA00022906"/>
    </source>
</evidence>
<evidence type="ECO:0000313" key="15">
    <source>
        <dbReference type="EMBL" id="SEP62544.1"/>
    </source>
</evidence>
<keyword evidence="6 14" id="KW-0732">Signal</keyword>
<keyword evidence="4" id="KW-0813">Transport</keyword>
<keyword evidence="10" id="KW-0406">Ion transport</keyword>
<comment type="subcellular location">
    <subcellularLocation>
        <location evidence="1">Periplasm</location>
    </subcellularLocation>
</comment>
<evidence type="ECO:0000256" key="3">
    <source>
        <dbReference type="ARBA" id="ARBA00015915"/>
    </source>
</evidence>
<dbReference type="STRING" id="867345.SAMN05421693_102100"/>
<evidence type="ECO:0000313" key="16">
    <source>
        <dbReference type="Proteomes" id="UP000199496"/>
    </source>
</evidence>
<evidence type="ECO:0000256" key="10">
    <source>
        <dbReference type="ARBA" id="ARBA00023065"/>
    </source>
</evidence>
<keyword evidence="8" id="KW-0862">Zinc</keyword>
<comment type="similarity">
    <text evidence="2">Belongs to the bacterial solute-binding protein 9 family.</text>
</comment>
<dbReference type="GO" id="GO:0046872">
    <property type="term" value="F:metal ion binding"/>
    <property type="evidence" value="ECO:0007669"/>
    <property type="project" value="UniProtKB-KW"/>
</dbReference>
<gene>
    <name evidence="15" type="ORF">SAMN05421693_102100</name>
</gene>
<keyword evidence="16" id="KW-1185">Reference proteome</keyword>
<evidence type="ECO:0000256" key="13">
    <source>
        <dbReference type="SAM" id="MobiDB-lite"/>
    </source>
</evidence>
<dbReference type="Gene3D" id="3.40.50.1980">
    <property type="entry name" value="Nitrogenase molybdenum iron protein domain"/>
    <property type="match status" value="2"/>
</dbReference>
<evidence type="ECO:0000256" key="12">
    <source>
        <dbReference type="ARBA" id="ARBA00045516"/>
    </source>
</evidence>
<keyword evidence="5" id="KW-0479">Metal-binding</keyword>
<feature type="region of interest" description="Disordered" evidence="13">
    <location>
        <begin position="124"/>
        <end position="155"/>
    </location>
</feature>